<keyword evidence="6" id="KW-1185">Reference proteome</keyword>
<dbReference type="Pfam" id="PF12833">
    <property type="entry name" value="HTH_18"/>
    <property type="match status" value="1"/>
</dbReference>
<feature type="domain" description="HTH araC/xylS-type" evidence="4">
    <location>
        <begin position="188"/>
        <end position="286"/>
    </location>
</feature>
<dbReference type="AlphaFoldDB" id="A0A0H4R2C0"/>
<dbReference type="PANTHER" id="PTHR43280">
    <property type="entry name" value="ARAC-FAMILY TRANSCRIPTIONAL REGULATOR"/>
    <property type="match status" value="1"/>
</dbReference>
<dbReference type="InterPro" id="IPR018062">
    <property type="entry name" value="HTH_AraC-typ_CS"/>
</dbReference>
<dbReference type="STRING" id="1007676.ABM34_10300"/>
<dbReference type="PATRIC" id="fig|1007676.4.peg.2084"/>
<dbReference type="Proteomes" id="UP000036106">
    <property type="component" value="Chromosome"/>
</dbReference>
<evidence type="ECO:0000256" key="3">
    <source>
        <dbReference type="ARBA" id="ARBA00023163"/>
    </source>
</evidence>
<dbReference type="Gene3D" id="2.60.120.10">
    <property type="entry name" value="Jelly Rolls"/>
    <property type="match status" value="1"/>
</dbReference>
<dbReference type="RefSeq" id="WP_048705529.1">
    <property type="nucleotide sequence ID" value="NZ_CP012034.1"/>
</dbReference>
<gene>
    <name evidence="5" type="ORF">ABM34_10300</name>
</gene>
<dbReference type="PROSITE" id="PS00041">
    <property type="entry name" value="HTH_ARAC_FAMILY_1"/>
    <property type="match status" value="1"/>
</dbReference>
<protein>
    <recommendedName>
        <fullName evidence="4">HTH araC/xylS-type domain-containing protein</fullName>
    </recommendedName>
</protein>
<keyword evidence="1" id="KW-0805">Transcription regulation</keyword>
<evidence type="ECO:0000313" key="5">
    <source>
        <dbReference type="EMBL" id="AKP67880.1"/>
    </source>
</evidence>
<dbReference type="InterPro" id="IPR037923">
    <property type="entry name" value="HTH-like"/>
</dbReference>
<dbReference type="SUPFAM" id="SSF46689">
    <property type="entry name" value="Homeodomain-like"/>
    <property type="match status" value="2"/>
</dbReference>
<evidence type="ECO:0000313" key="6">
    <source>
        <dbReference type="Proteomes" id="UP000036106"/>
    </source>
</evidence>
<dbReference type="SUPFAM" id="SSF51215">
    <property type="entry name" value="Regulatory protein AraC"/>
    <property type="match status" value="1"/>
</dbReference>
<dbReference type="KEGG" id="lgn:ABM34_10300"/>
<dbReference type="OrthoDB" id="9802228at2"/>
<dbReference type="InterPro" id="IPR018060">
    <property type="entry name" value="HTH_AraC"/>
</dbReference>
<name>A0A0H4R2C0_9LACO</name>
<keyword evidence="3" id="KW-0804">Transcription</keyword>
<evidence type="ECO:0000256" key="1">
    <source>
        <dbReference type="ARBA" id="ARBA00023015"/>
    </source>
</evidence>
<evidence type="ECO:0000259" key="4">
    <source>
        <dbReference type="PROSITE" id="PS01124"/>
    </source>
</evidence>
<dbReference type="Gene3D" id="1.10.10.60">
    <property type="entry name" value="Homeodomain-like"/>
    <property type="match status" value="2"/>
</dbReference>
<dbReference type="GO" id="GO:0003700">
    <property type="term" value="F:DNA-binding transcription factor activity"/>
    <property type="evidence" value="ECO:0007669"/>
    <property type="project" value="InterPro"/>
</dbReference>
<dbReference type="GO" id="GO:0043565">
    <property type="term" value="F:sequence-specific DNA binding"/>
    <property type="evidence" value="ECO:0007669"/>
    <property type="project" value="InterPro"/>
</dbReference>
<proteinExistence type="predicted"/>
<dbReference type="SMART" id="SM00342">
    <property type="entry name" value="HTH_ARAC"/>
    <property type="match status" value="1"/>
</dbReference>
<accession>A0A0H4R2C0</accession>
<dbReference type="PROSITE" id="PS01124">
    <property type="entry name" value="HTH_ARAC_FAMILY_2"/>
    <property type="match status" value="1"/>
</dbReference>
<dbReference type="PANTHER" id="PTHR43280:SF28">
    <property type="entry name" value="HTH-TYPE TRANSCRIPTIONAL ACTIVATOR RHAS"/>
    <property type="match status" value="1"/>
</dbReference>
<keyword evidence="2" id="KW-0238">DNA-binding</keyword>
<dbReference type="EMBL" id="CP012034">
    <property type="protein sequence ID" value="AKP67880.1"/>
    <property type="molecule type" value="Genomic_DNA"/>
</dbReference>
<dbReference type="InterPro" id="IPR009057">
    <property type="entry name" value="Homeodomain-like_sf"/>
</dbReference>
<dbReference type="InterPro" id="IPR003313">
    <property type="entry name" value="AraC-bd"/>
</dbReference>
<evidence type="ECO:0000256" key="2">
    <source>
        <dbReference type="ARBA" id="ARBA00023125"/>
    </source>
</evidence>
<dbReference type="Pfam" id="PF02311">
    <property type="entry name" value="AraC_binding"/>
    <property type="match status" value="1"/>
</dbReference>
<sequence>MEYSNVCFSKVVLNKIIKNINFQEAKLDIPYWGALEHHFGTQNHTHYFFEVTLITNGDGTYYEHDKEYPLHKNSLIFTHPKTVHRMDSESGMSLVYFSFVPKIINGWDLYSLNCQTPVINLSDTDPITLTWEALLNLTLVYDENDDMSAVSMQTLSDSVCQLVIDRENNGQRISDKLVAVTNQTELLRNIKKYIRENISEQLSIDKIAEEFFTSRRQIFRLFKQFEPYTCNDFIQQTRIEYAANLLSDSTMSVTDISRKVGFNSIHYFSTVFTKKMRDTPQRFRLLYSNAQIKEFGSN</sequence>
<reference evidence="6" key="1">
    <citation type="submission" date="2015-07" db="EMBL/GenBank/DDBJ databases">
        <title>Lactobacillus ginsenosidimutans/EMML 3141/ whole genome sequencing.</title>
        <authorList>
            <person name="Kim M.K."/>
            <person name="Im W.-T."/>
            <person name="Srinivasan S."/>
            <person name="Lee J.-J."/>
        </authorList>
    </citation>
    <scope>NUCLEOTIDE SEQUENCE [LARGE SCALE GENOMIC DNA]</scope>
    <source>
        <strain evidence="6">EMML 3041</strain>
    </source>
</reference>
<organism evidence="5 6">
    <name type="scientific">Companilactobacillus ginsenosidimutans</name>
    <dbReference type="NCBI Taxonomy" id="1007676"/>
    <lineage>
        <taxon>Bacteria</taxon>
        <taxon>Bacillati</taxon>
        <taxon>Bacillota</taxon>
        <taxon>Bacilli</taxon>
        <taxon>Lactobacillales</taxon>
        <taxon>Lactobacillaceae</taxon>
        <taxon>Companilactobacillus</taxon>
    </lineage>
</organism>
<dbReference type="InterPro" id="IPR014710">
    <property type="entry name" value="RmlC-like_jellyroll"/>
</dbReference>